<keyword evidence="6" id="KW-1015">Disulfide bond</keyword>
<evidence type="ECO:0000256" key="5">
    <source>
        <dbReference type="ARBA" id="ARBA00023136"/>
    </source>
</evidence>
<evidence type="ECO:0000256" key="1">
    <source>
        <dbReference type="ARBA" id="ARBA00004609"/>
    </source>
</evidence>
<feature type="compositionally biased region" description="Gly residues" evidence="9">
    <location>
        <begin position="125"/>
        <end position="135"/>
    </location>
</feature>
<evidence type="ECO:0000256" key="9">
    <source>
        <dbReference type="SAM" id="MobiDB-lite"/>
    </source>
</evidence>
<sequence length="183" mass="18520">MAFLVFFLLFLSLTGHSSGLYCVCKDGVSDQILQKAIDYACGTGADCTPILQNGPCFQPNTVKDHCNYAVNSYYQRKGNVQGSCDFAGAAAPSQTPPTTSSGCVYPSIPGSAGTTPSTGSPGSTPGTGTGTGTGTTAGSPNVFGMSPTSTIGGNGDPSSANMKSTNTILLLSLVLTMCLAFMV</sequence>
<dbReference type="Pfam" id="PF07983">
    <property type="entry name" value="X8"/>
    <property type="match status" value="1"/>
</dbReference>
<reference evidence="13" key="2">
    <citation type="submission" date="2025-08" db="UniProtKB">
        <authorList>
            <consortium name="RefSeq"/>
        </authorList>
    </citation>
    <scope>IDENTIFICATION</scope>
    <source>
        <tissue evidence="13">Etiolated seedlings</tissue>
    </source>
</reference>
<evidence type="ECO:0000256" key="4">
    <source>
        <dbReference type="ARBA" id="ARBA00022729"/>
    </source>
</evidence>
<dbReference type="InterPro" id="IPR012946">
    <property type="entry name" value="X8"/>
</dbReference>
<dbReference type="eggNOG" id="ENOG502S0BH">
    <property type="taxonomic scope" value="Eukaryota"/>
</dbReference>
<evidence type="ECO:0000256" key="10">
    <source>
        <dbReference type="SAM" id="SignalP"/>
    </source>
</evidence>
<reference evidence="12" key="1">
    <citation type="journal article" date="2013" name="Nat. Biotechnol.">
        <title>Draft genome sequence of chickpea (Cicer arietinum) provides a resource for trait improvement.</title>
        <authorList>
            <person name="Varshney R.K."/>
            <person name="Song C."/>
            <person name="Saxena R.K."/>
            <person name="Azam S."/>
            <person name="Yu S."/>
            <person name="Sharpe A.G."/>
            <person name="Cannon S."/>
            <person name="Baek J."/>
            <person name="Rosen B.D."/>
            <person name="Tar'an B."/>
            <person name="Millan T."/>
            <person name="Zhang X."/>
            <person name="Ramsay L.D."/>
            <person name="Iwata A."/>
            <person name="Wang Y."/>
            <person name="Nelson W."/>
            <person name="Farmer A.D."/>
            <person name="Gaur P.M."/>
            <person name="Soderlund C."/>
            <person name="Penmetsa R.V."/>
            <person name="Xu C."/>
            <person name="Bharti A.K."/>
            <person name="He W."/>
            <person name="Winter P."/>
            <person name="Zhao S."/>
            <person name="Hane J.K."/>
            <person name="Carrasquilla-Garcia N."/>
            <person name="Condie J.A."/>
            <person name="Upadhyaya H.D."/>
            <person name="Luo M.C."/>
            <person name="Thudi M."/>
            <person name="Gowda C.L."/>
            <person name="Singh N.P."/>
            <person name="Lichtenzveig J."/>
            <person name="Gali K.K."/>
            <person name="Rubio J."/>
            <person name="Nadarajan N."/>
            <person name="Dolezel J."/>
            <person name="Bansal K.C."/>
            <person name="Xu X."/>
            <person name="Edwards D."/>
            <person name="Zhang G."/>
            <person name="Kahl G."/>
            <person name="Gil J."/>
            <person name="Singh K.B."/>
            <person name="Datta S.K."/>
            <person name="Jackson S.A."/>
            <person name="Wang J."/>
            <person name="Cook D.R."/>
        </authorList>
    </citation>
    <scope>NUCLEOTIDE SEQUENCE [LARGE SCALE GENOMIC DNA]</scope>
    <source>
        <strain evidence="12">cv. CDC Frontier</strain>
    </source>
</reference>
<feature type="region of interest" description="Disordered" evidence="9">
    <location>
        <begin position="112"/>
        <end position="158"/>
    </location>
</feature>
<keyword evidence="2" id="KW-1003">Cell membrane</keyword>
<dbReference type="InterPro" id="IPR044788">
    <property type="entry name" value="X8_dom_prot"/>
</dbReference>
<evidence type="ECO:0000256" key="2">
    <source>
        <dbReference type="ARBA" id="ARBA00022475"/>
    </source>
</evidence>
<evidence type="ECO:0000313" key="12">
    <source>
        <dbReference type="Proteomes" id="UP000087171"/>
    </source>
</evidence>
<keyword evidence="12" id="KW-1185">Reference proteome</keyword>
<keyword evidence="8" id="KW-0449">Lipoprotein</keyword>
<dbReference type="Gene3D" id="1.20.58.1040">
    <property type="match status" value="1"/>
</dbReference>
<dbReference type="KEGG" id="cam:101489444"/>
<evidence type="ECO:0000313" key="13">
    <source>
        <dbReference type="RefSeq" id="XP_004505363.1"/>
    </source>
</evidence>
<dbReference type="GO" id="GO:0005886">
    <property type="term" value="C:plasma membrane"/>
    <property type="evidence" value="ECO:0007669"/>
    <property type="project" value="UniProtKB-SubCell"/>
</dbReference>
<feature type="compositionally biased region" description="Low complexity" evidence="9">
    <location>
        <begin position="112"/>
        <end position="124"/>
    </location>
</feature>
<keyword evidence="4 10" id="KW-0732">Signal</keyword>
<accession>A0A1S2YIP1</accession>
<evidence type="ECO:0000259" key="11">
    <source>
        <dbReference type="SMART" id="SM00768"/>
    </source>
</evidence>
<feature type="domain" description="X8" evidence="11">
    <location>
        <begin position="20"/>
        <end position="105"/>
    </location>
</feature>
<dbReference type="Proteomes" id="UP000087171">
    <property type="component" value="Chromosome Ca6"/>
</dbReference>
<dbReference type="SMART" id="SM00768">
    <property type="entry name" value="X8"/>
    <property type="match status" value="1"/>
</dbReference>
<dbReference type="PANTHER" id="PTHR31044:SF60">
    <property type="entry name" value="PLASMODESMATA CALLOSE-BINDING PROTEIN 4"/>
    <property type="match status" value="1"/>
</dbReference>
<dbReference type="PaxDb" id="3827-XP_004505363.1"/>
<dbReference type="GO" id="GO:0098552">
    <property type="term" value="C:side of membrane"/>
    <property type="evidence" value="ECO:0007669"/>
    <property type="project" value="UniProtKB-KW"/>
</dbReference>
<evidence type="ECO:0000256" key="8">
    <source>
        <dbReference type="ARBA" id="ARBA00023288"/>
    </source>
</evidence>
<feature type="compositionally biased region" description="Polar residues" evidence="9">
    <location>
        <begin position="146"/>
        <end position="158"/>
    </location>
</feature>
<evidence type="ECO:0000256" key="7">
    <source>
        <dbReference type="ARBA" id="ARBA00023180"/>
    </source>
</evidence>
<keyword evidence="7" id="KW-0325">Glycoprotein</keyword>
<dbReference type="PANTHER" id="PTHR31044">
    <property type="entry name" value="BETA-1,3 GLUCANASE"/>
    <property type="match status" value="1"/>
</dbReference>
<feature type="signal peptide" evidence="10">
    <location>
        <begin position="1"/>
        <end position="19"/>
    </location>
</feature>
<name>A0A1S2YIP1_CICAR</name>
<feature type="chain" id="PRO_5010258906" evidence="10">
    <location>
        <begin position="20"/>
        <end position="183"/>
    </location>
</feature>
<evidence type="ECO:0000256" key="6">
    <source>
        <dbReference type="ARBA" id="ARBA00023157"/>
    </source>
</evidence>
<evidence type="ECO:0000256" key="3">
    <source>
        <dbReference type="ARBA" id="ARBA00022622"/>
    </source>
</evidence>
<dbReference type="FunFam" id="1.20.58.1040:FF:000001">
    <property type="entry name" value="Glucan endo-1,3-beta-glucosidase 4"/>
    <property type="match status" value="1"/>
</dbReference>
<gene>
    <name evidence="13" type="primary">LOC101489444</name>
</gene>
<keyword evidence="5" id="KW-0472">Membrane</keyword>
<comment type="subcellular location">
    <subcellularLocation>
        <location evidence="1">Cell membrane</location>
        <topology evidence="1">Lipid-anchor</topology>
        <topology evidence="1">GPI-anchor</topology>
    </subcellularLocation>
</comment>
<dbReference type="GeneID" id="101489444"/>
<dbReference type="OrthoDB" id="1930814at2759"/>
<organism evidence="12 13">
    <name type="scientific">Cicer arietinum</name>
    <name type="common">Chickpea</name>
    <name type="synonym">Garbanzo</name>
    <dbReference type="NCBI Taxonomy" id="3827"/>
    <lineage>
        <taxon>Eukaryota</taxon>
        <taxon>Viridiplantae</taxon>
        <taxon>Streptophyta</taxon>
        <taxon>Embryophyta</taxon>
        <taxon>Tracheophyta</taxon>
        <taxon>Spermatophyta</taxon>
        <taxon>Magnoliopsida</taxon>
        <taxon>eudicotyledons</taxon>
        <taxon>Gunneridae</taxon>
        <taxon>Pentapetalae</taxon>
        <taxon>rosids</taxon>
        <taxon>fabids</taxon>
        <taxon>Fabales</taxon>
        <taxon>Fabaceae</taxon>
        <taxon>Papilionoideae</taxon>
        <taxon>50 kb inversion clade</taxon>
        <taxon>NPAAA clade</taxon>
        <taxon>Hologalegina</taxon>
        <taxon>IRL clade</taxon>
        <taxon>Cicereae</taxon>
        <taxon>Cicer</taxon>
    </lineage>
</organism>
<dbReference type="RefSeq" id="XP_004505363.1">
    <property type="nucleotide sequence ID" value="XM_004505306.3"/>
</dbReference>
<keyword evidence="3" id="KW-0336">GPI-anchor</keyword>
<dbReference type="AlphaFoldDB" id="A0A1S2YIP1"/>
<protein>
    <submittedName>
        <fullName evidence="13">PLASMODESMATA CALLOSE-BINDING PROTEIN 4 isoform X1</fullName>
    </submittedName>
</protein>
<dbReference type="GO" id="GO:0009506">
    <property type="term" value="C:plasmodesma"/>
    <property type="evidence" value="ECO:0007669"/>
    <property type="project" value="UniProtKB-ARBA"/>
</dbReference>
<proteinExistence type="predicted"/>